<proteinExistence type="predicted"/>
<gene>
    <name evidence="1" type="ORF">DSO57_1024468</name>
</gene>
<reference evidence="1" key="1">
    <citation type="submission" date="2022-04" db="EMBL/GenBank/DDBJ databases">
        <title>Genome of the entomopathogenic fungus Entomophthora muscae.</title>
        <authorList>
            <person name="Elya C."/>
            <person name="Lovett B.R."/>
            <person name="Lee E."/>
            <person name="Macias A.M."/>
            <person name="Hajek A.E."/>
            <person name="De Bivort B.L."/>
            <person name="Kasson M.T."/>
            <person name="De Fine Licht H.H."/>
            <person name="Stajich J.E."/>
        </authorList>
    </citation>
    <scope>NUCLEOTIDE SEQUENCE</scope>
    <source>
        <strain evidence="1">Berkeley</strain>
    </source>
</reference>
<evidence type="ECO:0000313" key="1">
    <source>
        <dbReference type="EMBL" id="KAJ9053411.1"/>
    </source>
</evidence>
<dbReference type="Proteomes" id="UP001165960">
    <property type="component" value="Unassembled WGS sequence"/>
</dbReference>
<protein>
    <submittedName>
        <fullName evidence="1">Uncharacterized protein</fullName>
    </submittedName>
</protein>
<evidence type="ECO:0000313" key="2">
    <source>
        <dbReference type="Proteomes" id="UP001165960"/>
    </source>
</evidence>
<name>A0ACC2RTN5_9FUNG</name>
<accession>A0ACC2RTN5</accession>
<comment type="caution">
    <text evidence="1">The sequence shown here is derived from an EMBL/GenBank/DDBJ whole genome shotgun (WGS) entry which is preliminary data.</text>
</comment>
<keyword evidence="2" id="KW-1185">Reference proteome</keyword>
<dbReference type="EMBL" id="QTSX02006522">
    <property type="protein sequence ID" value="KAJ9053411.1"/>
    <property type="molecule type" value="Genomic_DNA"/>
</dbReference>
<organism evidence="1 2">
    <name type="scientific">Entomophthora muscae</name>
    <dbReference type="NCBI Taxonomy" id="34485"/>
    <lineage>
        <taxon>Eukaryota</taxon>
        <taxon>Fungi</taxon>
        <taxon>Fungi incertae sedis</taxon>
        <taxon>Zoopagomycota</taxon>
        <taxon>Entomophthoromycotina</taxon>
        <taxon>Entomophthoromycetes</taxon>
        <taxon>Entomophthorales</taxon>
        <taxon>Entomophthoraceae</taxon>
        <taxon>Entomophthora</taxon>
    </lineage>
</organism>
<sequence>MWIWVKWLHTIPQFLSHLKPATYNELCTQIIRFVSFSLLVFVQDLSDLVIFYTSDSDKSRKDSFLPPRPSICFIKPAYVTEDKFEQLKQSALAAPSQSTNPASPTPHQATLLPTLTPQPLLIPSPLSLMLSLSQAQMKTMFIPPIPSPSCPLISKIKLFFVTLIEVNIKSSNS</sequence>